<dbReference type="InterPro" id="IPR021927">
    <property type="entry name" value="DUF3540"/>
</dbReference>
<accession>A0A158GUE6</accession>
<organism evidence="1 2">
    <name type="scientific">Caballeronia cordobensis</name>
    <name type="common">Burkholderia cordobensis</name>
    <dbReference type="NCBI Taxonomy" id="1353886"/>
    <lineage>
        <taxon>Bacteria</taxon>
        <taxon>Pseudomonadati</taxon>
        <taxon>Pseudomonadota</taxon>
        <taxon>Betaproteobacteria</taxon>
        <taxon>Burkholderiales</taxon>
        <taxon>Burkholderiaceae</taxon>
        <taxon>Caballeronia</taxon>
    </lineage>
</organism>
<dbReference type="Proteomes" id="UP000054740">
    <property type="component" value="Unassembled WGS sequence"/>
</dbReference>
<evidence type="ECO:0000313" key="1">
    <source>
        <dbReference type="EMBL" id="SAL35662.1"/>
    </source>
</evidence>
<dbReference type="EMBL" id="FCNY02000005">
    <property type="protein sequence ID" value="SAL35662.1"/>
    <property type="molecule type" value="Genomic_DNA"/>
</dbReference>
<keyword evidence="2" id="KW-1185">Reference proteome</keyword>
<sequence>MNLIQGNTAMNRTLVTIARPGGDPAIDLAYATVTGRADRWFLFDAAGGAPLRALRAESCLIEPECGDTVLIAAGGPNAISYVLAVLARAQRSGAALVLPGDVALHTDDGALRVEAASVDLKASRSLTMQAPDIALTGVRGEMKFQRVEAAIQQLHAGFGTISTVAQQVTSTVGRLIQRARDSVRFIDDTDETRAGRVRMQVEERMHVSARHATILAEGQVKIDADKIDLG</sequence>
<reference evidence="2" key="1">
    <citation type="submission" date="2016-01" db="EMBL/GenBank/DDBJ databases">
        <authorList>
            <person name="Peeters C."/>
        </authorList>
    </citation>
    <scope>NUCLEOTIDE SEQUENCE [LARGE SCALE GENOMIC DNA]</scope>
</reference>
<protein>
    <submittedName>
        <fullName evidence="1">Putative lipoprotein</fullName>
    </submittedName>
</protein>
<evidence type="ECO:0000313" key="2">
    <source>
        <dbReference type="Proteomes" id="UP000054740"/>
    </source>
</evidence>
<keyword evidence="1" id="KW-0449">Lipoprotein</keyword>
<proteinExistence type="predicted"/>
<name>A0A158GUE6_CABCO</name>
<gene>
    <name evidence="1" type="ORF">AWB70_02522</name>
</gene>
<dbReference type="AlphaFoldDB" id="A0A158GUE6"/>
<dbReference type="RefSeq" id="WP_235024223.1">
    <property type="nucleotide sequence ID" value="NZ_FCNY02000005.1"/>
</dbReference>
<dbReference type="Pfam" id="PF12059">
    <property type="entry name" value="DUF3540"/>
    <property type="match status" value="1"/>
</dbReference>